<comment type="pathway">
    <text evidence="2">Metabolic intermediate biosynthesis; acetyl-CoA biosynthesis; acetyl-CoA from acetate: step 2/2.</text>
</comment>
<dbReference type="PIRSF" id="PIRSF000428">
    <property type="entry name" value="P_Ac_trans"/>
    <property type="match status" value="1"/>
</dbReference>
<dbReference type="EMBL" id="JAUSVL010000001">
    <property type="protein sequence ID" value="MDQ0289655.1"/>
    <property type="molecule type" value="Genomic_DNA"/>
</dbReference>
<dbReference type="Pfam" id="PF01515">
    <property type="entry name" value="PTA_PTB"/>
    <property type="match status" value="1"/>
</dbReference>
<dbReference type="NCBIfam" id="TIGR00651">
    <property type="entry name" value="pta"/>
    <property type="match status" value="1"/>
</dbReference>
<dbReference type="PANTHER" id="PTHR43356:SF3">
    <property type="entry name" value="PHOSPHATE ACETYLTRANSFERASE"/>
    <property type="match status" value="1"/>
</dbReference>
<dbReference type="InterPro" id="IPR050500">
    <property type="entry name" value="Phos_Acetyltrans/Butyryltrans"/>
</dbReference>
<evidence type="ECO:0000256" key="7">
    <source>
        <dbReference type="ARBA" id="ARBA00023315"/>
    </source>
</evidence>
<dbReference type="Proteomes" id="UP001238163">
    <property type="component" value="Unassembled WGS sequence"/>
</dbReference>
<accession>A0AAE3VFS4</accession>
<dbReference type="SUPFAM" id="SSF53659">
    <property type="entry name" value="Isocitrate/Isopropylmalate dehydrogenase-like"/>
    <property type="match status" value="1"/>
</dbReference>
<evidence type="ECO:0000313" key="10">
    <source>
        <dbReference type="EMBL" id="MDQ0289655.1"/>
    </source>
</evidence>
<dbReference type="InterPro" id="IPR042113">
    <property type="entry name" value="P_AcTrfase_dom1"/>
</dbReference>
<keyword evidence="7 10" id="KW-0012">Acyltransferase</keyword>
<dbReference type="GO" id="GO:0008959">
    <property type="term" value="F:phosphate acetyltransferase activity"/>
    <property type="evidence" value="ECO:0007669"/>
    <property type="project" value="UniProtKB-EC"/>
</dbReference>
<comment type="similarity">
    <text evidence="3">Belongs to the phosphate acetyltransferase and butyryltransferase family.</text>
</comment>
<dbReference type="NCBIfam" id="NF007233">
    <property type="entry name" value="PRK09653.1"/>
    <property type="match status" value="1"/>
</dbReference>
<dbReference type="Gene3D" id="3.40.50.10750">
    <property type="entry name" value="Isocitrate/Isopropylmalate dehydrogenase-like"/>
    <property type="match status" value="1"/>
</dbReference>
<evidence type="ECO:0000256" key="6">
    <source>
        <dbReference type="ARBA" id="ARBA00022679"/>
    </source>
</evidence>
<reference evidence="10" key="1">
    <citation type="submission" date="2023-07" db="EMBL/GenBank/DDBJ databases">
        <title>Genomic Encyclopedia of Type Strains, Phase IV (KMG-IV): sequencing the most valuable type-strain genomes for metagenomic binning, comparative biology and taxonomic classification.</title>
        <authorList>
            <person name="Goeker M."/>
        </authorList>
    </citation>
    <scope>NUCLEOTIDE SEQUENCE</scope>
    <source>
        <strain evidence="10">DSM 24202</strain>
    </source>
</reference>
<evidence type="ECO:0000256" key="4">
    <source>
        <dbReference type="ARBA" id="ARBA00012707"/>
    </source>
</evidence>
<evidence type="ECO:0000256" key="5">
    <source>
        <dbReference type="ARBA" id="ARBA00021528"/>
    </source>
</evidence>
<dbReference type="InterPro" id="IPR042112">
    <property type="entry name" value="P_AcTrfase_dom2"/>
</dbReference>
<keyword evidence="11" id="KW-1185">Reference proteome</keyword>
<proteinExistence type="inferred from homology"/>
<feature type="domain" description="Phosphate acetyl/butaryl transferase" evidence="9">
    <location>
        <begin position="4"/>
        <end position="331"/>
    </location>
</feature>
<evidence type="ECO:0000259" key="9">
    <source>
        <dbReference type="Pfam" id="PF01515"/>
    </source>
</evidence>
<keyword evidence="6 10" id="KW-0808">Transferase</keyword>
<evidence type="ECO:0000256" key="8">
    <source>
        <dbReference type="ARBA" id="ARBA00031108"/>
    </source>
</evidence>
<evidence type="ECO:0000256" key="3">
    <source>
        <dbReference type="ARBA" id="ARBA00005656"/>
    </source>
</evidence>
<dbReference type="InterPro" id="IPR012147">
    <property type="entry name" value="P_Ac_Bu_trans"/>
</dbReference>
<comment type="caution">
    <text evidence="10">The sequence shown here is derived from an EMBL/GenBank/DDBJ whole genome shotgun (WGS) entry which is preliminary data.</text>
</comment>
<dbReference type="AlphaFoldDB" id="A0AAE3VFS4"/>
<protein>
    <recommendedName>
        <fullName evidence="5">Phosphate acetyltransferase</fullName>
        <ecNumber evidence="4">2.3.1.8</ecNumber>
    </recommendedName>
    <alternativeName>
        <fullName evidence="8">Phosphotransacetylase</fullName>
    </alternativeName>
</protein>
<evidence type="ECO:0000256" key="1">
    <source>
        <dbReference type="ARBA" id="ARBA00000705"/>
    </source>
</evidence>
<dbReference type="PANTHER" id="PTHR43356">
    <property type="entry name" value="PHOSPHATE ACETYLTRANSFERASE"/>
    <property type="match status" value="1"/>
</dbReference>
<dbReference type="Gene3D" id="3.40.50.10950">
    <property type="match status" value="1"/>
</dbReference>
<evidence type="ECO:0000313" key="11">
    <source>
        <dbReference type="Proteomes" id="UP001238163"/>
    </source>
</evidence>
<dbReference type="EC" id="2.3.1.8" evidence="4"/>
<organism evidence="10 11">
    <name type="scientific">Oligosphaera ethanolica</name>
    <dbReference type="NCBI Taxonomy" id="760260"/>
    <lineage>
        <taxon>Bacteria</taxon>
        <taxon>Pseudomonadati</taxon>
        <taxon>Lentisphaerota</taxon>
        <taxon>Oligosphaeria</taxon>
        <taxon>Oligosphaerales</taxon>
        <taxon>Oligosphaeraceae</taxon>
        <taxon>Oligosphaera</taxon>
    </lineage>
</organism>
<name>A0AAE3VFS4_9BACT</name>
<dbReference type="InterPro" id="IPR004614">
    <property type="entry name" value="P_AcTrfase"/>
</dbReference>
<dbReference type="RefSeq" id="WP_307261112.1">
    <property type="nucleotide sequence ID" value="NZ_JAUSVL010000001.1"/>
</dbReference>
<dbReference type="InterPro" id="IPR002505">
    <property type="entry name" value="PTA_PTB"/>
</dbReference>
<gene>
    <name evidence="10" type="ORF">J3R75_001762</name>
</gene>
<sequence>MSGLMQKLRPKAAAAAKTVVLPEGNDPRVMQAAKIVADNHLAKVKILATPAEAAEAAKGICFCGQDVEIIDWTNSPLFDDLANTLYERRKAKGLELAAARDMTKNRLYFGNLMVNRGLADGLVAGSIASTPDMLRSAFHCIGTAKGIATASSCFLMDLKTPSPAGDETLIFADCGVNPNPTAENLVDIAIATIKTHQALIGTQAKLSFLCYSTKGSAKGELVDKMASAAAMTKARIAELGIDALVDGELQADAALVPSVAAAKAPDSPLKGQANILIFPDLNCGNICYKITQRLAGAEAYGPILQGVAKPVNDLSRGCTAEDIAGVVAITICQALVK</sequence>
<evidence type="ECO:0000256" key="2">
    <source>
        <dbReference type="ARBA" id="ARBA00004989"/>
    </source>
</evidence>
<comment type="catalytic activity">
    <reaction evidence="1">
        <text>acetyl-CoA + phosphate = acetyl phosphate + CoA</text>
        <dbReference type="Rhea" id="RHEA:19521"/>
        <dbReference type="ChEBI" id="CHEBI:22191"/>
        <dbReference type="ChEBI" id="CHEBI:43474"/>
        <dbReference type="ChEBI" id="CHEBI:57287"/>
        <dbReference type="ChEBI" id="CHEBI:57288"/>
        <dbReference type="EC" id="2.3.1.8"/>
    </reaction>
</comment>